<dbReference type="SUPFAM" id="SSF53098">
    <property type="entry name" value="Ribonuclease H-like"/>
    <property type="match status" value="1"/>
</dbReference>
<evidence type="ECO:0000313" key="5">
    <source>
        <dbReference type="EMBL" id="KZN96666.1"/>
    </source>
</evidence>
<dbReference type="PANTHER" id="PTHR30231:SF4">
    <property type="entry name" value="PROTEIN NEN2"/>
    <property type="match status" value="1"/>
</dbReference>
<comment type="caution">
    <text evidence="5">The sequence shown here is derived from an EMBL/GenBank/DDBJ whole genome shotgun (WGS) entry which is preliminary data.</text>
</comment>
<dbReference type="GO" id="GO:0008408">
    <property type="term" value="F:3'-5' exonuclease activity"/>
    <property type="evidence" value="ECO:0007669"/>
    <property type="project" value="TreeGrafter"/>
</dbReference>
<dbReference type="PANTHER" id="PTHR30231">
    <property type="entry name" value="DNA POLYMERASE III SUBUNIT EPSILON"/>
    <property type="match status" value="1"/>
</dbReference>
<dbReference type="GO" id="GO:0005829">
    <property type="term" value="C:cytosol"/>
    <property type="evidence" value="ECO:0007669"/>
    <property type="project" value="TreeGrafter"/>
</dbReference>
<dbReference type="InterPro" id="IPR012337">
    <property type="entry name" value="RNaseH-like_sf"/>
</dbReference>
<proteinExistence type="predicted"/>
<evidence type="ECO:0000313" key="6">
    <source>
        <dbReference type="Proteomes" id="UP000076476"/>
    </source>
</evidence>
<dbReference type="STRING" id="33936.AZI98_07615"/>
<evidence type="ECO:0000256" key="2">
    <source>
        <dbReference type="ARBA" id="ARBA00022801"/>
    </source>
</evidence>
<reference evidence="5 6" key="1">
    <citation type="submission" date="2016-04" db="EMBL/GenBank/DDBJ databases">
        <title>Draft genome sequence of Aeribacillus pallidus 8m3 from petroleum reservoir.</title>
        <authorList>
            <person name="Poltaraus A.B."/>
            <person name="Nazina T.N."/>
            <person name="Tourova T.P."/>
            <person name="Malakho S.M."/>
            <person name="Korshunova A.V."/>
            <person name="Sokolova D.S."/>
        </authorList>
    </citation>
    <scope>NUCLEOTIDE SEQUENCE [LARGE SCALE GENOMIC DNA]</scope>
    <source>
        <strain evidence="5 6">8m3</strain>
    </source>
</reference>
<keyword evidence="1" id="KW-0540">Nuclease</keyword>
<accession>A0A165Y2T4</accession>
<name>A0A165Y2T4_9BACI</name>
<dbReference type="RefSeq" id="WP_063387682.1">
    <property type="nucleotide sequence ID" value="NZ_LWBR01000017.1"/>
</dbReference>
<dbReference type="Proteomes" id="UP000076476">
    <property type="component" value="Unassembled WGS sequence"/>
</dbReference>
<dbReference type="SMART" id="SM00479">
    <property type="entry name" value="EXOIII"/>
    <property type="match status" value="1"/>
</dbReference>
<dbReference type="InterPro" id="IPR013520">
    <property type="entry name" value="Ribonucl_H"/>
</dbReference>
<dbReference type="Gene3D" id="3.30.420.10">
    <property type="entry name" value="Ribonuclease H-like superfamily/Ribonuclease H"/>
    <property type="match status" value="1"/>
</dbReference>
<evidence type="ECO:0000256" key="3">
    <source>
        <dbReference type="ARBA" id="ARBA00022839"/>
    </source>
</evidence>
<evidence type="ECO:0000259" key="4">
    <source>
        <dbReference type="SMART" id="SM00479"/>
    </source>
</evidence>
<dbReference type="CDD" id="cd06127">
    <property type="entry name" value="DEDDh"/>
    <property type="match status" value="1"/>
</dbReference>
<dbReference type="InterPro" id="IPR036397">
    <property type="entry name" value="RNaseH_sf"/>
</dbReference>
<organism evidence="5 6">
    <name type="scientific">Aeribacillus pallidus</name>
    <dbReference type="NCBI Taxonomy" id="33936"/>
    <lineage>
        <taxon>Bacteria</taxon>
        <taxon>Bacillati</taxon>
        <taxon>Bacillota</taxon>
        <taxon>Bacilli</taxon>
        <taxon>Bacillales</taxon>
        <taxon>Bacillaceae</taxon>
        <taxon>Aeribacillus</taxon>
    </lineage>
</organism>
<sequence>MKLPSFFHLMKQFQGKMQSSAFTGLETNLQHAAFLRKMEQDLKREESLSTPLQELDVVVLDLETTGFFPEKGDQILSIGAVKVHGMQIEEKHTFYSFVQYEGEIPVDVKKLTGIVEEDVRAAPPISEVLIRFYQFAENRTLVAHHANHEKNFLTEANKEHFRIPFKHRIVDTAMLFRLVQREQIAVSLDECCRFFSIPVQKRHHALEDAKMTAAIWCEYVKMFVESGYKTLMDVFIKLSQLKQGARR</sequence>
<dbReference type="AlphaFoldDB" id="A0A165Y2T4"/>
<keyword evidence="2" id="KW-0378">Hydrolase</keyword>
<dbReference type="OrthoDB" id="9804290at2"/>
<gene>
    <name evidence="5" type="ORF">AZI98_07615</name>
</gene>
<dbReference type="EMBL" id="LWBR01000017">
    <property type="protein sequence ID" value="KZN96666.1"/>
    <property type="molecule type" value="Genomic_DNA"/>
</dbReference>
<dbReference type="Pfam" id="PF00929">
    <property type="entry name" value="RNase_T"/>
    <property type="match status" value="1"/>
</dbReference>
<dbReference type="FunFam" id="3.30.420.10:FF:000045">
    <property type="entry name" value="3'-5' exonuclease DinG"/>
    <property type="match status" value="1"/>
</dbReference>
<dbReference type="NCBIfam" id="NF005836">
    <property type="entry name" value="PRK07740.1"/>
    <property type="match status" value="1"/>
</dbReference>
<feature type="domain" description="Exonuclease" evidence="4">
    <location>
        <begin position="56"/>
        <end position="225"/>
    </location>
</feature>
<dbReference type="GO" id="GO:0003676">
    <property type="term" value="F:nucleic acid binding"/>
    <property type="evidence" value="ECO:0007669"/>
    <property type="project" value="InterPro"/>
</dbReference>
<evidence type="ECO:0000256" key="1">
    <source>
        <dbReference type="ARBA" id="ARBA00022722"/>
    </source>
</evidence>
<keyword evidence="3" id="KW-0269">Exonuclease</keyword>
<keyword evidence="6" id="KW-1185">Reference proteome</keyword>
<protein>
    <recommendedName>
        <fullName evidence="4">Exonuclease domain-containing protein</fullName>
    </recommendedName>
</protein>